<protein>
    <submittedName>
        <fullName evidence="2">Uncharacterized protein</fullName>
    </submittedName>
</protein>
<feature type="region of interest" description="Disordered" evidence="1">
    <location>
        <begin position="114"/>
        <end position="163"/>
    </location>
</feature>
<dbReference type="EMBL" id="GBRH01159035">
    <property type="protein sequence ID" value="JAE38861.1"/>
    <property type="molecule type" value="Transcribed_RNA"/>
</dbReference>
<evidence type="ECO:0000313" key="2">
    <source>
        <dbReference type="EMBL" id="JAE38861.1"/>
    </source>
</evidence>
<feature type="compositionally biased region" description="Low complexity" evidence="1">
    <location>
        <begin position="114"/>
        <end position="123"/>
    </location>
</feature>
<dbReference type="AlphaFoldDB" id="A0A0A9HVF5"/>
<reference evidence="2" key="2">
    <citation type="journal article" date="2015" name="Data Brief">
        <title>Shoot transcriptome of the giant reed, Arundo donax.</title>
        <authorList>
            <person name="Barrero R.A."/>
            <person name="Guerrero F.D."/>
            <person name="Moolhuijzen P."/>
            <person name="Goolsby J.A."/>
            <person name="Tidwell J."/>
            <person name="Bellgard S.E."/>
            <person name="Bellgard M.I."/>
        </authorList>
    </citation>
    <scope>NUCLEOTIDE SEQUENCE</scope>
    <source>
        <tissue evidence="2">Shoot tissue taken approximately 20 cm above the soil surface</tissue>
    </source>
</reference>
<sequence length="222" mass="23109">MSSSSAASPPSTSAAAADYHCRTKHSLTAGYARGPGRLDWANQPNPFIRFSPAPQIALPNPPAALSSVPYPSLFHSPPQPPPLPPLTVDSPLRAALPLPRALRVEVHRLLHLVASRQPQQRQPAPDRGTHRLPAPVGVRPPRRRPLRAPRPPPGGSRHGARRRLLRDTARAGDGGAGALVGLLAGGVEVRRAGAAVLQPRCGARSRGGGGGRGRAGVGRAAA</sequence>
<reference evidence="2" key="1">
    <citation type="submission" date="2014-09" db="EMBL/GenBank/DDBJ databases">
        <authorList>
            <person name="Magalhaes I.L.F."/>
            <person name="Oliveira U."/>
            <person name="Santos F.R."/>
            <person name="Vidigal T.H.D.A."/>
            <person name="Brescovit A.D."/>
            <person name="Santos A.J."/>
        </authorList>
    </citation>
    <scope>NUCLEOTIDE SEQUENCE</scope>
    <source>
        <tissue evidence="2">Shoot tissue taken approximately 20 cm above the soil surface</tissue>
    </source>
</reference>
<dbReference type="PANTHER" id="PTHR42741:SF3">
    <property type="entry name" value="NITROREDUCTASE FAMILY PROTEIN"/>
    <property type="match status" value="1"/>
</dbReference>
<feature type="compositionally biased region" description="Gly residues" evidence="1">
    <location>
        <begin position="205"/>
        <end position="216"/>
    </location>
</feature>
<name>A0A0A9HVF5_ARUDO</name>
<evidence type="ECO:0000256" key="1">
    <source>
        <dbReference type="SAM" id="MobiDB-lite"/>
    </source>
</evidence>
<proteinExistence type="predicted"/>
<feature type="region of interest" description="Disordered" evidence="1">
    <location>
        <begin position="200"/>
        <end position="222"/>
    </location>
</feature>
<accession>A0A0A9HVF5</accession>
<dbReference type="PANTHER" id="PTHR42741">
    <property type="entry name" value="NITROREDUCTASE FAMILY PROTEIN"/>
    <property type="match status" value="1"/>
</dbReference>
<organism evidence="2">
    <name type="scientific">Arundo donax</name>
    <name type="common">Giant reed</name>
    <name type="synonym">Donax arundinaceus</name>
    <dbReference type="NCBI Taxonomy" id="35708"/>
    <lineage>
        <taxon>Eukaryota</taxon>
        <taxon>Viridiplantae</taxon>
        <taxon>Streptophyta</taxon>
        <taxon>Embryophyta</taxon>
        <taxon>Tracheophyta</taxon>
        <taxon>Spermatophyta</taxon>
        <taxon>Magnoliopsida</taxon>
        <taxon>Liliopsida</taxon>
        <taxon>Poales</taxon>
        <taxon>Poaceae</taxon>
        <taxon>PACMAD clade</taxon>
        <taxon>Arundinoideae</taxon>
        <taxon>Arundineae</taxon>
        <taxon>Arundo</taxon>
    </lineage>
</organism>